<organism evidence="2 3">
    <name type="scientific">Polyplax serrata</name>
    <name type="common">Common mouse louse</name>
    <dbReference type="NCBI Taxonomy" id="468196"/>
    <lineage>
        <taxon>Eukaryota</taxon>
        <taxon>Metazoa</taxon>
        <taxon>Ecdysozoa</taxon>
        <taxon>Arthropoda</taxon>
        <taxon>Hexapoda</taxon>
        <taxon>Insecta</taxon>
        <taxon>Pterygota</taxon>
        <taxon>Neoptera</taxon>
        <taxon>Paraneoptera</taxon>
        <taxon>Psocodea</taxon>
        <taxon>Troctomorpha</taxon>
        <taxon>Phthiraptera</taxon>
        <taxon>Anoplura</taxon>
        <taxon>Polyplacidae</taxon>
        <taxon>Polyplax</taxon>
    </lineage>
</organism>
<protein>
    <submittedName>
        <fullName evidence="2">Uncharacterized protein</fullName>
    </submittedName>
</protein>
<dbReference type="EMBL" id="JAWJWE010000005">
    <property type="protein sequence ID" value="KAK6634462.1"/>
    <property type="molecule type" value="Genomic_DNA"/>
</dbReference>
<name>A0AAN8P1N7_POLSC</name>
<accession>A0AAN8P1N7</accession>
<evidence type="ECO:0000313" key="3">
    <source>
        <dbReference type="Proteomes" id="UP001372834"/>
    </source>
</evidence>
<gene>
    <name evidence="2" type="ORF">RUM43_011863</name>
</gene>
<dbReference type="AlphaFoldDB" id="A0AAN8P1N7"/>
<feature type="non-terminal residue" evidence="2">
    <location>
        <position position="62"/>
    </location>
</feature>
<sequence>MENREKLTVDVEQEKHKQYRRNEAEMKEERKLITSHMQYFVDESKDTKMRARFCNISKNFRQ</sequence>
<dbReference type="Proteomes" id="UP001372834">
    <property type="component" value="Unassembled WGS sequence"/>
</dbReference>
<comment type="caution">
    <text evidence="2">The sequence shown here is derived from an EMBL/GenBank/DDBJ whole genome shotgun (WGS) entry which is preliminary data.</text>
</comment>
<feature type="region of interest" description="Disordered" evidence="1">
    <location>
        <begin position="1"/>
        <end position="23"/>
    </location>
</feature>
<evidence type="ECO:0000313" key="2">
    <source>
        <dbReference type="EMBL" id="KAK6634462.1"/>
    </source>
</evidence>
<reference evidence="2 3" key="1">
    <citation type="submission" date="2023-10" db="EMBL/GenBank/DDBJ databases">
        <title>Genomes of two closely related lineages of the louse Polyplax serrata with different host specificities.</title>
        <authorList>
            <person name="Martinu J."/>
            <person name="Tarabai H."/>
            <person name="Stefka J."/>
            <person name="Hypsa V."/>
        </authorList>
    </citation>
    <scope>NUCLEOTIDE SEQUENCE [LARGE SCALE GENOMIC DNA]</scope>
    <source>
        <strain evidence="2">HR10_N</strain>
    </source>
</reference>
<evidence type="ECO:0000256" key="1">
    <source>
        <dbReference type="SAM" id="MobiDB-lite"/>
    </source>
</evidence>
<proteinExistence type="predicted"/>